<reference evidence="3" key="1">
    <citation type="submission" date="2022-11" db="UniProtKB">
        <authorList>
            <consortium name="WormBaseParasite"/>
        </authorList>
    </citation>
    <scope>IDENTIFICATION</scope>
</reference>
<dbReference type="GO" id="GO:0008767">
    <property type="term" value="F:UDP-galactopyranose mutase activity"/>
    <property type="evidence" value="ECO:0007669"/>
    <property type="project" value="TreeGrafter"/>
</dbReference>
<dbReference type="Pfam" id="PF01593">
    <property type="entry name" value="Amino_oxidase"/>
    <property type="match status" value="1"/>
</dbReference>
<sequence>MNDKCRISKGSRLVIIGSGPTAIGALHRIFSLIEQHRLDADFLNVTVIERENEVGGLARSITDSNGFTWDLGVHVTGTSRHREFVEVVDKAVRRWNKVRRSVKADLSEIFNDPQPHRNYVPYPVQQSIPYFPEPIKQKCLRELKCLKPPSDAEGSSNFAEYSAQFFGSTLQDIFIRPYNRKEEMNCNWATGRVPSADLKKIEERCQKTRVVLENEDSKAPFTCFRYPRDLRGIGPIWKIIAQSYPPSVFRFEETVRHIDIASKMEVGKNRTRKKSMKLEMNQPRTNCSSSHCLYDIYNLISSSTFSVETEDSDGARHYYPYDYILSTLPITELGRISSLAPSIALKYSKVVLIGVGLRYPQSEWAQTLSWAYYPYQDTIFYRCTFISNFNDYLTPDCEQFWSVLCEIGLEPHAEFDRHEIIAKTIEGLRLKGVIEPESEIVDEWICVLPFGYPIPTIGRDALLRESHLLFQEHNLYSRGRFGGWKYEISNQDHSFVMGTQFIDYLLFDIPEALYSF</sequence>
<proteinExistence type="predicted"/>
<dbReference type="InterPro" id="IPR002937">
    <property type="entry name" value="Amino_oxidase"/>
</dbReference>
<dbReference type="PANTHER" id="PTHR21197:SF0">
    <property type="entry name" value="UDP-GALACTOPYRANOSE MUTASE"/>
    <property type="match status" value="1"/>
</dbReference>
<evidence type="ECO:0000313" key="2">
    <source>
        <dbReference type="Proteomes" id="UP000887569"/>
    </source>
</evidence>
<dbReference type="SUPFAM" id="SSF51905">
    <property type="entry name" value="FAD/NAD(P)-binding domain"/>
    <property type="match status" value="1"/>
</dbReference>
<name>A0A915C9M8_PARUN</name>
<dbReference type="Gene3D" id="3.50.50.60">
    <property type="entry name" value="FAD/NAD(P)-binding domain"/>
    <property type="match status" value="1"/>
</dbReference>
<dbReference type="PANTHER" id="PTHR21197">
    <property type="entry name" value="UDP-GALACTOPYRANOSE MUTASE"/>
    <property type="match status" value="1"/>
</dbReference>
<accession>A0A915C9M8</accession>
<protein>
    <submittedName>
        <fullName evidence="3">Amine oxidase domain-containing protein</fullName>
    </submittedName>
</protein>
<feature type="domain" description="Amine oxidase" evidence="1">
    <location>
        <begin position="41"/>
        <end position="189"/>
    </location>
</feature>
<evidence type="ECO:0000259" key="1">
    <source>
        <dbReference type="Pfam" id="PF01593"/>
    </source>
</evidence>
<keyword evidence="2" id="KW-1185">Reference proteome</keyword>
<dbReference type="AlphaFoldDB" id="A0A915C9M8"/>
<dbReference type="InterPro" id="IPR036188">
    <property type="entry name" value="FAD/NAD-bd_sf"/>
</dbReference>
<dbReference type="GO" id="GO:0016491">
    <property type="term" value="F:oxidoreductase activity"/>
    <property type="evidence" value="ECO:0007669"/>
    <property type="project" value="InterPro"/>
</dbReference>
<dbReference type="GO" id="GO:0050660">
    <property type="term" value="F:flavin adenine dinucleotide binding"/>
    <property type="evidence" value="ECO:0007669"/>
    <property type="project" value="TreeGrafter"/>
</dbReference>
<dbReference type="WBParaSite" id="PgR101_g029_t05">
    <property type="protein sequence ID" value="PgR101_g029_t05"/>
    <property type="gene ID" value="PgR101_g029"/>
</dbReference>
<dbReference type="Proteomes" id="UP000887569">
    <property type="component" value="Unplaced"/>
</dbReference>
<dbReference type="GO" id="GO:0005829">
    <property type="term" value="C:cytosol"/>
    <property type="evidence" value="ECO:0007669"/>
    <property type="project" value="TreeGrafter"/>
</dbReference>
<evidence type="ECO:0000313" key="3">
    <source>
        <dbReference type="WBParaSite" id="PgR101_g029_t05"/>
    </source>
</evidence>
<organism evidence="2 3">
    <name type="scientific">Parascaris univalens</name>
    <name type="common">Nematode worm</name>
    <dbReference type="NCBI Taxonomy" id="6257"/>
    <lineage>
        <taxon>Eukaryota</taxon>
        <taxon>Metazoa</taxon>
        <taxon>Ecdysozoa</taxon>
        <taxon>Nematoda</taxon>
        <taxon>Chromadorea</taxon>
        <taxon>Rhabditida</taxon>
        <taxon>Spirurina</taxon>
        <taxon>Ascaridomorpha</taxon>
        <taxon>Ascaridoidea</taxon>
        <taxon>Ascarididae</taxon>
        <taxon>Parascaris</taxon>
    </lineage>
</organism>